<name>A0AAQ0LZU3_STAXY</name>
<comment type="caution">
    <text evidence="1">The sequence shown here is derived from an EMBL/GenBank/DDBJ whole genome shotgun (WGS) entry which is preliminary data.</text>
</comment>
<proteinExistence type="predicted"/>
<dbReference type="EMBL" id="QXUI01000004">
    <property type="protein sequence ID" value="RIM92541.1"/>
    <property type="molecule type" value="Genomic_DNA"/>
</dbReference>
<sequence>MILCAKLESTTREGFSIQTENLSVITELIKNSKLELSALVAHEFCKTTMPNYCSFINPLPKTSRTSWITKNAFSSCALTIFLILAN</sequence>
<gene>
    <name evidence="1" type="ORF">BU104_07870</name>
</gene>
<protein>
    <submittedName>
        <fullName evidence="1">Uncharacterized protein</fullName>
    </submittedName>
</protein>
<dbReference type="AlphaFoldDB" id="A0AAQ0LZU3"/>
<evidence type="ECO:0000313" key="2">
    <source>
        <dbReference type="Proteomes" id="UP000285579"/>
    </source>
</evidence>
<dbReference type="Proteomes" id="UP000285579">
    <property type="component" value="Unassembled WGS sequence"/>
</dbReference>
<accession>A0AAQ0LZU3</accession>
<organism evidence="1 2">
    <name type="scientific">Staphylococcus xylosus</name>
    <dbReference type="NCBI Taxonomy" id="1288"/>
    <lineage>
        <taxon>Bacteria</taxon>
        <taxon>Bacillati</taxon>
        <taxon>Bacillota</taxon>
        <taxon>Bacilli</taxon>
        <taxon>Bacillales</taxon>
        <taxon>Staphylococcaceae</taxon>
        <taxon>Staphylococcus</taxon>
    </lineage>
</organism>
<evidence type="ECO:0000313" key="1">
    <source>
        <dbReference type="EMBL" id="RIM92541.1"/>
    </source>
</evidence>
<reference evidence="1 2" key="1">
    <citation type="journal article" date="2016" name="Front. Microbiol.">
        <title>Comprehensive Phylogenetic Analysis of Bovine Non-aureus Staphylococci Species Based on Whole-Genome Sequencing.</title>
        <authorList>
            <person name="Naushad S."/>
            <person name="Barkema H.W."/>
            <person name="Luby C."/>
            <person name="Condas L.A."/>
            <person name="Nobrega D.B."/>
            <person name="Carson D.A."/>
            <person name="De Buck J."/>
        </authorList>
    </citation>
    <scope>NUCLEOTIDE SEQUENCE [LARGE SCALE GENOMIC DNA]</scope>
    <source>
        <strain evidence="1 2">SNUC 1349</strain>
    </source>
</reference>